<keyword evidence="1" id="KW-0472">Membrane</keyword>
<dbReference type="GeneID" id="63822069"/>
<dbReference type="Proteomes" id="UP000076871">
    <property type="component" value="Unassembled WGS sequence"/>
</dbReference>
<dbReference type="EMBL" id="KV427659">
    <property type="protein sequence ID" value="KZT01807.1"/>
    <property type="molecule type" value="Genomic_DNA"/>
</dbReference>
<gene>
    <name evidence="2" type="ORF">LAESUDRAFT_663145</name>
</gene>
<keyword evidence="1" id="KW-1133">Transmembrane helix</keyword>
<evidence type="ECO:0000313" key="3">
    <source>
        <dbReference type="Proteomes" id="UP000076871"/>
    </source>
</evidence>
<protein>
    <submittedName>
        <fullName evidence="2">Uncharacterized protein</fullName>
    </submittedName>
</protein>
<proteinExistence type="predicted"/>
<dbReference type="RefSeq" id="XP_040759547.1">
    <property type="nucleotide sequence ID" value="XM_040905039.1"/>
</dbReference>
<dbReference type="InParanoid" id="A0A165BX30"/>
<keyword evidence="3" id="KW-1185">Reference proteome</keyword>
<name>A0A165BX30_9APHY</name>
<feature type="non-terminal residue" evidence="2">
    <location>
        <position position="1"/>
    </location>
</feature>
<evidence type="ECO:0000313" key="2">
    <source>
        <dbReference type="EMBL" id="KZT01807.1"/>
    </source>
</evidence>
<accession>A0A165BX30</accession>
<sequence length="53" mass="6177">FEWVQVSLLTSMIFDAFVNNFENVSVFDGVYTCWFSMFIICDIVSATMQVYFA</sequence>
<dbReference type="AlphaFoldDB" id="A0A165BX30"/>
<reference evidence="2 3" key="1">
    <citation type="journal article" date="2016" name="Mol. Biol. Evol.">
        <title>Comparative Genomics of Early-Diverging Mushroom-Forming Fungi Provides Insights into the Origins of Lignocellulose Decay Capabilities.</title>
        <authorList>
            <person name="Nagy L.G."/>
            <person name="Riley R."/>
            <person name="Tritt A."/>
            <person name="Adam C."/>
            <person name="Daum C."/>
            <person name="Floudas D."/>
            <person name="Sun H."/>
            <person name="Yadav J.S."/>
            <person name="Pangilinan J."/>
            <person name="Larsson K.H."/>
            <person name="Matsuura K."/>
            <person name="Barry K."/>
            <person name="Labutti K."/>
            <person name="Kuo R."/>
            <person name="Ohm R.A."/>
            <person name="Bhattacharya S.S."/>
            <person name="Shirouzu T."/>
            <person name="Yoshinaga Y."/>
            <person name="Martin F.M."/>
            <person name="Grigoriev I.V."/>
            <person name="Hibbett D.S."/>
        </authorList>
    </citation>
    <scope>NUCLEOTIDE SEQUENCE [LARGE SCALE GENOMIC DNA]</scope>
    <source>
        <strain evidence="2 3">93-53</strain>
    </source>
</reference>
<feature type="transmembrane region" description="Helical" evidence="1">
    <location>
        <begin position="29"/>
        <end position="52"/>
    </location>
</feature>
<evidence type="ECO:0000256" key="1">
    <source>
        <dbReference type="SAM" id="Phobius"/>
    </source>
</evidence>
<dbReference type="OrthoDB" id="2953893at2759"/>
<keyword evidence="1" id="KW-0812">Transmembrane</keyword>
<organism evidence="2 3">
    <name type="scientific">Laetiporus sulphureus 93-53</name>
    <dbReference type="NCBI Taxonomy" id="1314785"/>
    <lineage>
        <taxon>Eukaryota</taxon>
        <taxon>Fungi</taxon>
        <taxon>Dikarya</taxon>
        <taxon>Basidiomycota</taxon>
        <taxon>Agaricomycotina</taxon>
        <taxon>Agaricomycetes</taxon>
        <taxon>Polyporales</taxon>
        <taxon>Laetiporus</taxon>
    </lineage>
</organism>